<evidence type="ECO:0000256" key="2">
    <source>
        <dbReference type="ARBA" id="ARBA00022729"/>
    </source>
</evidence>
<comment type="caution">
    <text evidence="9">The sequence shown here is derived from an EMBL/GenBank/DDBJ whole genome shotgun (WGS) entry which is preliminary data.</text>
</comment>
<evidence type="ECO:0000313" key="9">
    <source>
        <dbReference type="EMBL" id="KAK8878118.1"/>
    </source>
</evidence>
<gene>
    <name evidence="9" type="ORF">M9Y10_004882</name>
</gene>
<evidence type="ECO:0000256" key="8">
    <source>
        <dbReference type="SAM" id="Phobius"/>
    </source>
</evidence>
<dbReference type="EC" id="3.1.1.-" evidence="7"/>
<feature type="signal peptide" evidence="7">
    <location>
        <begin position="1"/>
        <end position="20"/>
    </location>
</feature>
<proteinExistence type="inferred from homology"/>
<keyword evidence="3 7" id="KW-0378">Hydrolase</keyword>
<dbReference type="Pfam" id="PF04916">
    <property type="entry name" value="Phospholip_B"/>
    <property type="match status" value="1"/>
</dbReference>
<protein>
    <recommendedName>
        <fullName evidence="7">Phospholipase B-like</fullName>
        <ecNumber evidence="7">3.1.1.-</ecNumber>
    </recommendedName>
</protein>
<keyword evidence="5 7" id="KW-0443">Lipid metabolism</keyword>
<sequence length="633" mass="74102">MLFFALFLTFLKAEIKYSYCVKKDSGYVISDDEHSDYIVKGALTENVKDNGWYKIHIVGVDQKSDEDLMYCAGFVEGYLNQEGMFNHFQLIKDIKKYNRNKKEYAPKEIYNFMTANLKYVRESVAAYSDDPYWVDMGLILKQFDGLKDGYQYRINEIKNDTMSMSEFDHWFFQSAGDMFDLAEIYPDPNPAKEFREHCSGMVKLTENYDDIFFAHDAWSDFRELHGELKDMYLPVSRFNAKRVVLSTRVGKISSYDDFYLADSGLYVLETTLNNYNEDLYKVVVPQSLFTWMRAYYSTWVAKNGSDWAKTFIRHNSGTYNNQYVIVDTNKFVRYEKPTTDLLWIIEQFPGLYRMTDVTSQLVNDLYFPSVNTPWHEDLYELAGYPELVKSMGIYGSYRSSKGPRYQLMVREAPRIKTFEDFQKFMRYNNYARDPYSQGDPAQQILSRYDLREDSTPYGARNNFGGLDTKCLRHTEAKTKLQMHALASPVHGNGIPVWNFQNYAEKYHVDLKFDGLPNEWDFNWTQFGPEDYDICKFVKSDKNSKDSKSLCFKRSSYCGWCTYDQTCYPGEKTAPFFDQKCPDGWEVEQKEKAYAIPLIVSVSVIVVIFCLIVYLSHFLNLRSKKSAILLTTND</sequence>
<evidence type="ECO:0000256" key="7">
    <source>
        <dbReference type="RuleBase" id="RU364138"/>
    </source>
</evidence>
<comment type="function">
    <text evidence="7">Putative phospholipase.</text>
</comment>
<reference evidence="9 10" key="1">
    <citation type="submission" date="2024-04" db="EMBL/GenBank/DDBJ databases">
        <title>Tritrichomonas musculus Genome.</title>
        <authorList>
            <person name="Alves-Ferreira E."/>
            <person name="Grigg M."/>
            <person name="Lorenzi H."/>
            <person name="Galac M."/>
        </authorList>
    </citation>
    <scope>NUCLEOTIDE SEQUENCE [LARGE SCALE GENOMIC DNA]</scope>
    <source>
        <strain evidence="9 10">EAF2021</strain>
    </source>
</reference>
<organism evidence="9 10">
    <name type="scientific">Tritrichomonas musculus</name>
    <dbReference type="NCBI Taxonomy" id="1915356"/>
    <lineage>
        <taxon>Eukaryota</taxon>
        <taxon>Metamonada</taxon>
        <taxon>Parabasalia</taxon>
        <taxon>Tritrichomonadida</taxon>
        <taxon>Tritrichomonadidae</taxon>
        <taxon>Tritrichomonas</taxon>
    </lineage>
</organism>
<comment type="similarity">
    <text evidence="1 7">Belongs to the phospholipase B-like family.</text>
</comment>
<keyword evidence="2 7" id="KW-0732">Signal</keyword>
<keyword evidence="4 7" id="KW-0442">Lipid degradation</keyword>
<keyword evidence="8" id="KW-1133">Transmembrane helix</keyword>
<dbReference type="PANTHER" id="PTHR12370:SF3">
    <property type="entry name" value="PHOSPHOLIPASE B-LIKE 2-RELATED"/>
    <property type="match status" value="1"/>
</dbReference>
<evidence type="ECO:0000256" key="6">
    <source>
        <dbReference type="ARBA" id="ARBA00023180"/>
    </source>
</evidence>
<keyword evidence="6" id="KW-0325">Glycoprotein</keyword>
<keyword evidence="8" id="KW-0472">Membrane</keyword>
<evidence type="ECO:0000256" key="4">
    <source>
        <dbReference type="ARBA" id="ARBA00022963"/>
    </source>
</evidence>
<evidence type="ECO:0000313" key="10">
    <source>
        <dbReference type="Proteomes" id="UP001470230"/>
    </source>
</evidence>
<keyword evidence="8" id="KW-0812">Transmembrane</keyword>
<evidence type="ECO:0000256" key="1">
    <source>
        <dbReference type="ARBA" id="ARBA00007835"/>
    </source>
</evidence>
<accession>A0ABR2JKN5</accession>
<feature type="chain" id="PRO_5044951965" description="Phospholipase B-like" evidence="7">
    <location>
        <begin position="21"/>
        <end position="633"/>
    </location>
</feature>
<dbReference type="Proteomes" id="UP001470230">
    <property type="component" value="Unassembled WGS sequence"/>
</dbReference>
<name>A0ABR2JKN5_9EUKA</name>
<dbReference type="PANTHER" id="PTHR12370">
    <property type="entry name" value="PHOSPHOLIPASE B-RELATED"/>
    <property type="match status" value="1"/>
</dbReference>
<keyword evidence="10" id="KW-1185">Reference proteome</keyword>
<dbReference type="EMBL" id="JAPFFF010000011">
    <property type="protein sequence ID" value="KAK8878118.1"/>
    <property type="molecule type" value="Genomic_DNA"/>
</dbReference>
<evidence type="ECO:0000256" key="3">
    <source>
        <dbReference type="ARBA" id="ARBA00022801"/>
    </source>
</evidence>
<evidence type="ECO:0000256" key="5">
    <source>
        <dbReference type="ARBA" id="ARBA00023098"/>
    </source>
</evidence>
<dbReference type="InterPro" id="IPR007000">
    <property type="entry name" value="PLipase_B-like"/>
</dbReference>
<feature type="transmembrane region" description="Helical" evidence="8">
    <location>
        <begin position="593"/>
        <end position="614"/>
    </location>
</feature>
<dbReference type="Gene3D" id="3.60.60.30">
    <property type="match status" value="1"/>
</dbReference>